<dbReference type="SUPFAM" id="SSF55785">
    <property type="entry name" value="PYP-like sensor domain (PAS domain)"/>
    <property type="match status" value="1"/>
</dbReference>
<dbReference type="EMBL" id="CAEZYU010000041">
    <property type="protein sequence ID" value="CAB4740975.1"/>
    <property type="molecule type" value="Genomic_DNA"/>
</dbReference>
<proteinExistence type="predicted"/>
<evidence type="ECO:0000313" key="3">
    <source>
        <dbReference type="EMBL" id="CAB4534715.1"/>
    </source>
</evidence>
<reference evidence="3" key="1">
    <citation type="submission" date="2020-05" db="EMBL/GenBank/DDBJ databases">
        <authorList>
            <person name="Chiriac C."/>
            <person name="Salcher M."/>
            <person name="Ghai R."/>
            <person name="Kavagutti S V."/>
        </authorList>
    </citation>
    <scope>NUCLEOTIDE SEQUENCE</scope>
</reference>
<accession>A0A6J6B778</accession>
<gene>
    <name evidence="3" type="ORF">UFOPK1358_00657</name>
    <name evidence="4" type="ORF">UFOPK2766_01036</name>
</gene>
<name>A0A6J6B778_9ZZZZ</name>
<dbReference type="Pfam" id="PF00990">
    <property type="entry name" value="GGDEF"/>
    <property type="match status" value="1"/>
</dbReference>
<dbReference type="InterPro" id="IPR052155">
    <property type="entry name" value="Biofilm_reg_signaling"/>
</dbReference>
<dbReference type="SUPFAM" id="SSF55073">
    <property type="entry name" value="Nucleotide cyclase"/>
    <property type="match status" value="1"/>
</dbReference>
<sequence>MMTAEPKLLTSVARATLDAEGHVTSANQSFAALFNSDVDGVLGTHVITLCDPRDSASVLSGFVRVVGRAADSASIDLDPKFARTDQPKIRLKFTVVRSIVPGVADSIECTASDGSEQARAERRRRHTLMEQTREATQDSESGLPSQRGCEVLLSSAVRHAARTGSPLSLLRCDLDGIADLAEDYGSEVGREAANTYLDRLSQQLRSSDSVCLAQGDTFLVVAEDLGDEQDAAGVAYRLLSAAVEPVEVAGQELTFPMTIGIAIGDGTVTAAEMFAAAPVALERARLDGSGGFRIIDLRPASPA</sequence>
<dbReference type="SMART" id="SM00267">
    <property type="entry name" value="GGDEF"/>
    <property type="match status" value="1"/>
</dbReference>
<dbReference type="InterPro" id="IPR035965">
    <property type="entry name" value="PAS-like_dom_sf"/>
</dbReference>
<feature type="region of interest" description="Disordered" evidence="1">
    <location>
        <begin position="111"/>
        <end position="145"/>
    </location>
</feature>
<dbReference type="PANTHER" id="PTHR44757:SF2">
    <property type="entry name" value="BIOFILM ARCHITECTURE MAINTENANCE PROTEIN MBAA"/>
    <property type="match status" value="1"/>
</dbReference>
<feature type="compositionally biased region" description="Basic and acidic residues" evidence="1">
    <location>
        <begin position="127"/>
        <end position="136"/>
    </location>
</feature>
<dbReference type="PROSITE" id="PS50887">
    <property type="entry name" value="GGDEF"/>
    <property type="match status" value="1"/>
</dbReference>
<dbReference type="PANTHER" id="PTHR44757">
    <property type="entry name" value="DIGUANYLATE CYCLASE DGCP"/>
    <property type="match status" value="1"/>
</dbReference>
<dbReference type="AlphaFoldDB" id="A0A6J6B778"/>
<dbReference type="InterPro" id="IPR029787">
    <property type="entry name" value="Nucleotide_cyclase"/>
</dbReference>
<evidence type="ECO:0000313" key="4">
    <source>
        <dbReference type="EMBL" id="CAB4740975.1"/>
    </source>
</evidence>
<evidence type="ECO:0000256" key="1">
    <source>
        <dbReference type="SAM" id="MobiDB-lite"/>
    </source>
</evidence>
<feature type="domain" description="GGDEF" evidence="2">
    <location>
        <begin position="165"/>
        <end position="297"/>
    </location>
</feature>
<dbReference type="NCBIfam" id="TIGR00254">
    <property type="entry name" value="GGDEF"/>
    <property type="match status" value="1"/>
</dbReference>
<dbReference type="Gene3D" id="3.30.70.270">
    <property type="match status" value="1"/>
</dbReference>
<dbReference type="EMBL" id="CAEZSF010000045">
    <property type="protein sequence ID" value="CAB4534715.1"/>
    <property type="molecule type" value="Genomic_DNA"/>
</dbReference>
<dbReference type="InterPro" id="IPR043128">
    <property type="entry name" value="Rev_trsase/Diguanyl_cyclase"/>
</dbReference>
<organism evidence="3">
    <name type="scientific">freshwater metagenome</name>
    <dbReference type="NCBI Taxonomy" id="449393"/>
    <lineage>
        <taxon>unclassified sequences</taxon>
        <taxon>metagenomes</taxon>
        <taxon>ecological metagenomes</taxon>
    </lineage>
</organism>
<dbReference type="InterPro" id="IPR000160">
    <property type="entry name" value="GGDEF_dom"/>
</dbReference>
<protein>
    <submittedName>
        <fullName evidence="3">Unannotated protein</fullName>
    </submittedName>
</protein>
<evidence type="ECO:0000259" key="2">
    <source>
        <dbReference type="PROSITE" id="PS50887"/>
    </source>
</evidence>